<dbReference type="InterPro" id="IPR026811">
    <property type="entry name" value="CIZ1"/>
</dbReference>
<feature type="region of interest" description="Disordered" evidence="1">
    <location>
        <begin position="621"/>
        <end position="643"/>
    </location>
</feature>
<feature type="region of interest" description="Disordered" evidence="1">
    <location>
        <begin position="1"/>
        <end position="48"/>
    </location>
</feature>
<dbReference type="Proteomes" id="UP001153954">
    <property type="component" value="Unassembled WGS sequence"/>
</dbReference>
<comment type="caution">
    <text evidence="3">The sequence shown here is derived from an EMBL/GenBank/DDBJ whole genome shotgun (WGS) entry which is preliminary data.</text>
</comment>
<dbReference type="SUPFAM" id="SSF57667">
    <property type="entry name" value="beta-beta-alpha zinc fingers"/>
    <property type="match status" value="1"/>
</dbReference>
<feature type="compositionally biased region" description="Basic and acidic residues" evidence="1">
    <location>
        <begin position="11"/>
        <end position="22"/>
    </location>
</feature>
<feature type="domain" description="C2H2-type" evidence="2">
    <location>
        <begin position="186"/>
        <end position="210"/>
    </location>
</feature>
<evidence type="ECO:0000256" key="1">
    <source>
        <dbReference type="SAM" id="MobiDB-lite"/>
    </source>
</evidence>
<feature type="region of interest" description="Disordered" evidence="1">
    <location>
        <begin position="334"/>
        <end position="403"/>
    </location>
</feature>
<evidence type="ECO:0000259" key="2">
    <source>
        <dbReference type="SMART" id="SM00355"/>
    </source>
</evidence>
<feature type="region of interest" description="Disordered" evidence="1">
    <location>
        <begin position="488"/>
        <end position="510"/>
    </location>
</feature>
<feature type="domain" description="C2H2-type" evidence="2">
    <location>
        <begin position="281"/>
        <end position="305"/>
    </location>
</feature>
<reference evidence="3" key="1">
    <citation type="submission" date="2022-03" db="EMBL/GenBank/DDBJ databases">
        <authorList>
            <person name="Tunstrom K."/>
        </authorList>
    </citation>
    <scope>NUCLEOTIDE SEQUENCE</scope>
</reference>
<feature type="compositionally biased region" description="Basic and acidic residues" evidence="1">
    <location>
        <begin position="140"/>
        <end position="178"/>
    </location>
</feature>
<keyword evidence="4" id="KW-1185">Reference proteome</keyword>
<dbReference type="InterPro" id="IPR013087">
    <property type="entry name" value="Znf_C2H2_type"/>
</dbReference>
<dbReference type="PANTHER" id="PTHR15491:SF9">
    <property type="entry name" value="CIP1-INTERACTING ZINC FINGER PROTEIN"/>
    <property type="match status" value="1"/>
</dbReference>
<dbReference type="AlphaFoldDB" id="A0AAU9UD09"/>
<evidence type="ECO:0000313" key="3">
    <source>
        <dbReference type="EMBL" id="CAH2096807.1"/>
    </source>
</evidence>
<dbReference type="PANTHER" id="PTHR15491">
    <property type="match status" value="1"/>
</dbReference>
<dbReference type="GO" id="GO:0005634">
    <property type="term" value="C:nucleus"/>
    <property type="evidence" value="ECO:0007669"/>
    <property type="project" value="TreeGrafter"/>
</dbReference>
<feature type="region of interest" description="Disordered" evidence="1">
    <location>
        <begin position="89"/>
        <end position="178"/>
    </location>
</feature>
<evidence type="ECO:0000313" key="4">
    <source>
        <dbReference type="Proteomes" id="UP001153954"/>
    </source>
</evidence>
<organism evidence="3 4">
    <name type="scientific">Euphydryas editha</name>
    <name type="common">Edith's checkerspot</name>
    <dbReference type="NCBI Taxonomy" id="104508"/>
    <lineage>
        <taxon>Eukaryota</taxon>
        <taxon>Metazoa</taxon>
        <taxon>Ecdysozoa</taxon>
        <taxon>Arthropoda</taxon>
        <taxon>Hexapoda</taxon>
        <taxon>Insecta</taxon>
        <taxon>Pterygota</taxon>
        <taxon>Neoptera</taxon>
        <taxon>Endopterygota</taxon>
        <taxon>Lepidoptera</taxon>
        <taxon>Glossata</taxon>
        <taxon>Ditrysia</taxon>
        <taxon>Papilionoidea</taxon>
        <taxon>Nymphalidae</taxon>
        <taxon>Nymphalinae</taxon>
        <taxon>Euphydryas</taxon>
    </lineage>
</organism>
<accession>A0AAU9UD09</accession>
<proteinExistence type="predicted"/>
<feature type="compositionally biased region" description="Basic and acidic residues" evidence="1">
    <location>
        <begin position="335"/>
        <end position="403"/>
    </location>
</feature>
<gene>
    <name evidence="3" type="ORF">EEDITHA_LOCUS12100</name>
</gene>
<name>A0AAU9UD09_EUPED</name>
<dbReference type="InterPro" id="IPR036236">
    <property type="entry name" value="Znf_C2H2_sf"/>
</dbReference>
<dbReference type="SMART" id="SM00355">
    <property type="entry name" value="ZnF_C2H2"/>
    <property type="match status" value="3"/>
</dbReference>
<feature type="domain" description="C2H2-type" evidence="2">
    <location>
        <begin position="434"/>
        <end position="458"/>
    </location>
</feature>
<feature type="compositionally biased region" description="Polar residues" evidence="1">
    <location>
        <begin position="100"/>
        <end position="112"/>
    </location>
</feature>
<sequence length="731" mass="82435">MANRRPQGGGRRMDFGRNDRSKNFRGGVSPWQGGGPGGDLPNLLPLGGGPTEATLALASNIINLLQPRQNPVPSLLDMPIRRDFGPNINRYDRGYGPSRMGNQGNFRRTGNYSRAGERINNSRKPFRPNDGPRTQNKSTPKKDADSKAKPVKDSDEKKETEKGEKSEDDKRETPKTRYDDINPQLLKCHICNKSMWDGRSFENHLSGRAHAIMMQKTAESYALTADTMRQEFKIREMKRTRKTGQQIPRDFYCAMCDMYAADGAIHRTTVGHRKLKKYLHPTCTSCHKEMPTRIELDEHRLTAEHLKNMQDKQEVISKPKPEVMVISTLNMEQMYLRDDRQRGRRGDRNDKEKDDGDKDGEAKKEEGDVETKKEDEDAEVKQETEEKKDTKDNDNTILDYKEGDDLSNIKPEQLPVYSTERGVGRSFLAPFSCVQCTLCRKLLDGEDTAAVHLRTWRHHQLFVRLLHDRSGAQVPHYILSHAVPQAAGRRGHGGRAPAHVAPPPALRAPAARQERRAGTALYTITRRAASCWTARTRRPCTCARGATTSSSCACCTTGAARRYRTIYYHTPCRKLLDGEDTAAVHLRTWRHHQLFVRLLHDRSGAQVPHYILSHAVPQAAGRRGHGGRAPAHVAPPPALRAPAARQERRAGTALYTITRRAASCWTARTRRPCTCARGATTSSSCACCTTGAARRYRTIYYHTPCRKLLDGEDTAAVHLRTWRHHQFTSFT</sequence>
<dbReference type="EMBL" id="CAKOGL010000017">
    <property type="protein sequence ID" value="CAH2096807.1"/>
    <property type="molecule type" value="Genomic_DNA"/>
</dbReference>
<protein>
    <recommendedName>
        <fullName evidence="2">C2H2-type domain-containing protein</fullName>
    </recommendedName>
</protein>